<dbReference type="CDD" id="cd04030">
    <property type="entry name" value="C2C_KIAA1228"/>
    <property type="match status" value="1"/>
</dbReference>
<feature type="domain" description="C2" evidence="17">
    <location>
        <begin position="438"/>
        <end position="562"/>
    </location>
</feature>
<evidence type="ECO:0000313" key="19">
    <source>
        <dbReference type="EMBL" id="ESO96570.1"/>
    </source>
</evidence>
<dbReference type="GO" id="GO:0008429">
    <property type="term" value="F:phosphatidylethanolamine binding"/>
    <property type="evidence" value="ECO:0007669"/>
    <property type="project" value="TreeGrafter"/>
</dbReference>
<feature type="domain" description="SMP-LTD" evidence="18">
    <location>
        <begin position="107"/>
        <end position="286"/>
    </location>
</feature>
<proteinExistence type="inferred from homology"/>
<dbReference type="InterPro" id="IPR037752">
    <property type="entry name" value="C2C_KIAA1228"/>
</dbReference>
<feature type="domain" description="C2" evidence="17">
    <location>
        <begin position="286"/>
        <end position="404"/>
    </location>
</feature>
<dbReference type="PROSITE" id="PS51847">
    <property type="entry name" value="SMP"/>
    <property type="match status" value="1"/>
</dbReference>
<dbReference type="FunFam" id="2.60.40.150:FF:000093">
    <property type="entry name" value="Extended synaptotagmin 3"/>
    <property type="match status" value="1"/>
</dbReference>
<dbReference type="Proteomes" id="UP000030746">
    <property type="component" value="Unassembled WGS sequence"/>
</dbReference>
<keyword evidence="10" id="KW-0106">Calcium</keyword>
<organism evidence="19 20">
    <name type="scientific">Lottia gigantea</name>
    <name type="common">Giant owl limpet</name>
    <dbReference type="NCBI Taxonomy" id="225164"/>
    <lineage>
        <taxon>Eukaryota</taxon>
        <taxon>Metazoa</taxon>
        <taxon>Spiralia</taxon>
        <taxon>Lophotrochozoa</taxon>
        <taxon>Mollusca</taxon>
        <taxon>Gastropoda</taxon>
        <taxon>Patellogastropoda</taxon>
        <taxon>Lottioidea</taxon>
        <taxon>Lottiidae</taxon>
        <taxon>Lottia</taxon>
    </lineage>
</organism>
<dbReference type="GO" id="GO:0005509">
    <property type="term" value="F:calcium ion binding"/>
    <property type="evidence" value="ECO:0007669"/>
    <property type="project" value="TreeGrafter"/>
</dbReference>
<evidence type="ECO:0000259" key="18">
    <source>
        <dbReference type="PROSITE" id="PS51847"/>
    </source>
</evidence>
<dbReference type="InterPro" id="IPR037749">
    <property type="entry name" value="Ext_Synaptotagmin_C2B"/>
</dbReference>
<evidence type="ECO:0000256" key="1">
    <source>
        <dbReference type="ARBA" id="ARBA00004202"/>
    </source>
</evidence>
<dbReference type="CDD" id="cd04050">
    <property type="entry name" value="C2B_Synaptotagmin-like"/>
    <property type="match status" value="1"/>
</dbReference>
<feature type="domain" description="C2" evidence="17">
    <location>
        <begin position="667"/>
        <end position="790"/>
    </location>
</feature>
<dbReference type="InterPro" id="IPR039010">
    <property type="entry name" value="Synaptotagmin_SMP"/>
</dbReference>
<feature type="compositionally biased region" description="Low complexity" evidence="15">
    <location>
        <begin position="618"/>
        <end position="632"/>
    </location>
</feature>
<dbReference type="CTD" id="57488"/>
<evidence type="ECO:0000256" key="5">
    <source>
        <dbReference type="ARBA" id="ARBA00022475"/>
    </source>
</evidence>
<keyword evidence="20" id="KW-1185">Reference proteome</keyword>
<evidence type="ECO:0000256" key="8">
    <source>
        <dbReference type="ARBA" id="ARBA00022737"/>
    </source>
</evidence>
<evidence type="ECO:0000256" key="3">
    <source>
        <dbReference type="ARBA" id="ARBA00005867"/>
    </source>
</evidence>
<comment type="subcellular location">
    <subcellularLocation>
        <location evidence="1">Cell membrane</location>
        <topology evidence="1">Peripheral membrane protein</topology>
    </subcellularLocation>
    <subcellularLocation>
        <location evidence="2">Endoplasmic reticulum membrane</location>
        <topology evidence="2">Multi-pass membrane protein</topology>
    </subcellularLocation>
</comment>
<evidence type="ECO:0000256" key="12">
    <source>
        <dbReference type="ARBA" id="ARBA00023055"/>
    </source>
</evidence>
<name>V4AP52_LOTGI</name>
<reference evidence="19 20" key="1">
    <citation type="journal article" date="2013" name="Nature">
        <title>Insights into bilaterian evolution from three spiralian genomes.</title>
        <authorList>
            <person name="Simakov O."/>
            <person name="Marletaz F."/>
            <person name="Cho S.J."/>
            <person name="Edsinger-Gonzales E."/>
            <person name="Havlak P."/>
            <person name="Hellsten U."/>
            <person name="Kuo D.H."/>
            <person name="Larsson T."/>
            <person name="Lv J."/>
            <person name="Arendt D."/>
            <person name="Savage R."/>
            <person name="Osoegawa K."/>
            <person name="de Jong P."/>
            <person name="Grimwood J."/>
            <person name="Chapman J.A."/>
            <person name="Shapiro H."/>
            <person name="Aerts A."/>
            <person name="Otillar R.P."/>
            <person name="Terry A.Y."/>
            <person name="Boore J.L."/>
            <person name="Grigoriev I.V."/>
            <person name="Lindberg D.R."/>
            <person name="Seaver E.C."/>
            <person name="Weisblat D.A."/>
            <person name="Putnam N.H."/>
            <person name="Rokhsar D.S."/>
        </authorList>
    </citation>
    <scope>NUCLEOTIDE SEQUENCE [LARGE SCALE GENOMIC DNA]</scope>
</reference>
<comment type="similarity">
    <text evidence="3">Belongs to the extended synaptotagmin family.</text>
</comment>
<keyword evidence="13" id="KW-0446">Lipid-binding</keyword>
<evidence type="ECO:0000259" key="17">
    <source>
        <dbReference type="PROSITE" id="PS50004"/>
    </source>
</evidence>
<keyword evidence="8" id="KW-0677">Repeat</keyword>
<keyword evidence="5" id="KW-1003">Cell membrane</keyword>
<gene>
    <name evidence="19" type="primary">Esyt2</name>
    <name evidence="19" type="ORF">LOTGIDRAFT_249373</name>
</gene>
<evidence type="ECO:0000313" key="20">
    <source>
        <dbReference type="Proteomes" id="UP000030746"/>
    </source>
</evidence>
<dbReference type="FunFam" id="2.60.40.150:FF:000106">
    <property type="entry name" value="extended synaptotagmin-1 isoform X1"/>
    <property type="match status" value="1"/>
</dbReference>
<keyword evidence="6 16" id="KW-0812">Transmembrane</keyword>
<dbReference type="CDD" id="cd08391">
    <property type="entry name" value="C2A_C2C_Synaptotagmin_like"/>
    <property type="match status" value="1"/>
</dbReference>
<dbReference type="AlphaFoldDB" id="V4AP52"/>
<evidence type="ECO:0000256" key="16">
    <source>
        <dbReference type="SAM" id="Phobius"/>
    </source>
</evidence>
<dbReference type="CDD" id="cd21670">
    <property type="entry name" value="SMP_ESyt"/>
    <property type="match status" value="1"/>
</dbReference>
<dbReference type="SMART" id="SM00239">
    <property type="entry name" value="C2"/>
    <property type="match status" value="3"/>
</dbReference>
<dbReference type="InterPro" id="IPR035892">
    <property type="entry name" value="C2_domain_sf"/>
</dbReference>
<evidence type="ECO:0000256" key="4">
    <source>
        <dbReference type="ARBA" id="ARBA00022448"/>
    </source>
</evidence>
<dbReference type="GO" id="GO:0031210">
    <property type="term" value="F:phosphatidylcholine binding"/>
    <property type="evidence" value="ECO:0007669"/>
    <property type="project" value="TreeGrafter"/>
</dbReference>
<keyword evidence="4" id="KW-0813">Transport</keyword>
<keyword evidence="11 16" id="KW-1133">Transmembrane helix</keyword>
<dbReference type="Pfam" id="PF00168">
    <property type="entry name" value="C2"/>
    <property type="match status" value="3"/>
</dbReference>
<dbReference type="RefSeq" id="XP_009052922.1">
    <property type="nucleotide sequence ID" value="XM_009054674.1"/>
</dbReference>
<evidence type="ECO:0000256" key="9">
    <source>
        <dbReference type="ARBA" id="ARBA00022824"/>
    </source>
</evidence>
<evidence type="ECO:0000256" key="13">
    <source>
        <dbReference type="ARBA" id="ARBA00023121"/>
    </source>
</evidence>
<dbReference type="GO" id="GO:0005544">
    <property type="term" value="F:calcium-dependent phospholipid binding"/>
    <property type="evidence" value="ECO:0007669"/>
    <property type="project" value="TreeGrafter"/>
</dbReference>
<dbReference type="GO" id="GO:0005886">
    <property type="term" value="C:plasma membrane"/>
    <property type="evidence" value="ECO:0007669"/>
    <property type="project" value="UniProtKB-SubCell"/>
</dbReference>
<keyword evidence="14 16" id="KW-0472">Membrane</keyword>
<dbReference type="OrthoDB" id="1029639at2759"/>
<dbReference type="KEGG" id="lgi:LOTGIDRAFT_249373"/>
<dbReference type="SUPFAM" id="SSF49562">
    <property type="entry name" value="C2 domain (Calcium/lipid-binding domain, CaLB)"/>
    <property type="match status" value="3"/>
</dbReference>
<dbReference type="GO" id="GO:0061817">
    <property type="term" value="P:endoplasmic reticulum-plasma membrane tethering"/>
    <property type="evidence" value="ECO:0007669"/>
    <property type="project" value="InterPro"/>
</dbReference>
<keyword evidence="7" id="KW-0479">Metal-binding</keyword>
<keyword evidence="9" id="KW-0256">Endoplasmic reticulum</keyword>
<sequence>MPPPAKPEEKPAESKAKRTAVLEDTLLFNAVKNYFKYAGVVLGVWGFGYFSFSPSWLLLGLVLFIWKEKNKTSQKLQIAISQEAAKDERAAILARVEDLPSWVFFPDVERAEWLNKMIQQLWPYIGDYVKDLLHKSIEPAVKKSLPVALAASFRFSQIDLGDIPPRIGGIKVYTENVRRDEIYMDLEIIYSSDSEITVQAKGINAGIKDLQIHGTMRVIFKPLISRIPLFGGLSVFFLNNPTVDFNLTSLANAFDLPGLSDMLKNIVQEQIANIMVLPNRIPVSMVKGLDLNKLRYPQPQGVLRINIIEAKELKKADIGITGKGKSDPYVICSVGAQKFQTKVIDNTVEPVWNEDYEAIVDVADGQLLTLDVNDRDPGNDDDHLGGLSVDISQAKSQGIVDEWLPLEDVKKGMVHIKLTWLYLANDPLELDRERKRHRKNQVVQKMEEDRQTDEKFSSCILLVNLDSARDLPRGKKSLNEPSPFCQISVGTLKKESWVKWNTNEPRWEQNFRFLIHNPNFQNLDVDVMDKKTGKSLGDCNVKLKELLGATDMVLDRKFPLKNTASNAYLNMRLTLRVLTTVANEEWLQEGTMIDEALASTEEGSSVDDQGKPGSSIDPASASGSGPVPSVPSSKDEKIVPAVSTREETTIRKRTNATPADDGKGAHGLGKIQITLRYNAQRNRFIVVIHKCTNLLALDSNNLSDPYIRLYLLPDKSSDSKRKTKVIKDNLNPVFDETLEFPVSPSDVKLKLLEVAIKNKNSLFSSSKKMMGIVTIDLANFDIYKALTDWYDLQPEDSDERVSLETEI</sequence>
<dbReference type="InterPro" id="IPR031468">
    <property type="entry name" value="SMP_LBD"/>
</dbReference>
<evidence type="ECO:0000256" key="15">
    <source>
        <dbReference type="SAM" id="MobiDB-lite"/>
    </source>
</evidence>
<dbReference type="STRING" id="225164.V4AP52"/>
<dbReference type="GeneID" id="20251186"/>
<dbReference type="FunFam" id="2.60.40.150:FF:000025">
    <property type="entry name" value="Extended synaptotagmin 2"/>
    <property type="match status" value="1"/>
</dbReference>
<dbReference type="Pfam" id="PF17047">
    <property type="entry name" value="SMP_LBD"/>
    <property type="match status" value="1"/>
</dbReference>
<keyword evidence="12" id="KW-0445">Lipid transport</keyword>
<dbReference type="InterPro" id="IPR051634">
    <property type="entry name" value="Extended_Synaptotagmin"/>
</dbReference>
<evidence type="ECO:0000256" key="11">
    <source>
        <dbReference type="ARBA" id="ARBA00022989"/>
    </source>
</evidence>
<feature type="compositionally biased region" description="Basic and acidic residues" evidence="15">
    <location>
        <begin position="633"/>
        <end position="650"/>
    </location>
</feature>
<protein>
    <submittedName>
        <fullName evidence="19">Extended synaptotagmin-like protein 2</fullName>
    </submittedName>
</protein>
<dbReference type="GO" id="GO:0035091">
    <property type="term" value="F:phosphatidylinositol binding"/>
    <property type="evidence" value="ECO:0007669"/>
    <property type="project" value="TreeGrafter"/>
</dbReference>
<accession>V4AP52</accession>
<dbReference type="GO" id="GO:0006869">
    <property type="term" value="P:lipid transport"/>
    <property type="evidence" value="ECO:0007669"/>
    <property type="project" value="UniProtKB-KW"/>
</dbReference>
<evidence type="ECO:0000256" key="6">
    <source>
        <dbReference type="ARBA" id="ARBA00022692"/>
    </source>
</evidence>
<evidence type="ECO:0000256" key="7">
    <source>
        <dbReference type="ARBA" id="ARBA00022723"/>
    </source>
</evidence>
<dbReference type="GO" id="GO:0005789">
    <property type="term" value="C:endoplasmic reticulum membrane"/>
    <property type="evidence" value="ECO:0007669"/>
    <property type="project" value="UniProtKB-SubCell"/>
</dbReference>
<evidence type="ECO:0000256" key="14">
    <source>
        <dbReference type="ARBA" id="ARBA00023136"/>
    </source>
</evidence>
<dbReference type="InterPro" id="IPR037733">
    <property type="entry name" value="Ext_Synaptotagmin_C2A"/>
</dbReference>
<evidence type="ECO:0000256" key="10">
    <source>
        <dbReference type="ARBA" id="ARBA00022837"/>
    </source>
</evidence>
<feature type="region of interest" description="Disordered" evidence="15">
    <location>
        <begin position="599"/>
        <end position="665"/>
    </location>
</feature>
<dbReference type="PANTHER" id="PTHR45761">
    <property type="entry name" value="EXTENDED SYNAPTOTAGMIN-LIKE PROTEIN 2, ISOFORM C"/>
    <property type="match status" value="1"/>
</dbReference>
<dbReference type="PANTHER" id="PTHR45761:SF1">
    <property type="entry name" value="EXTENDED SYNAPTOTAGMIN-LIKE PROTEIN 2, ISOFORM C"/>
    <property type="match status" value="1"/>
</dbReference>
<dbReference type="EMBL" id="KB201459">
    <property type="protein sequence ID" value="ESO96570.1"/>
    <property type="molecule type" value="Genomic_DNA"/>
</dbReference>
<evidence type="ECO:0000256" key="2">
    <source>
        <dbReference type="ARBA" id="ARBA00004477"/>
    </source>
</evidence>
<feature type="transmembrane region" description="Helical" evidence="16">
    <location>
        <begin position="37"/>
        <end position="66"/>
    </location>
</feature>
<dbReference type="Gene3D" id="2.60.40.150">
    <property type="entry name" value="C2 domain"/>
    <property type="match status" value="3"/>
</dbReference>
<dbReference type="PROSITE" id="PS50004">
    <property type="entry name" value="C2"/>
    <property type="match status" value="3"/>
</dbReference>
<dbReference type="InterPro" id="IPR000008">
    <property type="entry name" value="C2_dom"/>
</dbReference>